<reference evidence="20 21" key="2">
    <citation type="journal article" date="2012" name="Stand. Genomic Sci.">
        <title>Genome sequence of the moderately thermophilic, amino-acid-degrading and sulfur-reducing bacterium Thermovirga lienii type strain (Cas60314(T)).</title>
        <authorList>
            <person name="Goker M."/>
            <person name="Saunders E."/>
            <person name="Lapidus A."/>
            <person name="Nolan M."/>
            <person name="Lucas S."/>
            <person name="Hammon N."/>
            <person name="Deshpande S."/>
            <person name="Cheng J.F."/>
            <person name="Han C."/>
            <person name="Tapia R."/>
            <person name="Goodwin L.A."/>
            <person name="Pitluck S."/>
            <person name="Liolios K."/>
            <person name="Mavromatis K."/>
            <person name="Pagani I."/>
            <person name="Ivanova N."/>
            <person name="Mikhailova N."/>
            <person name="Pati A."/>
            <person name="Chen A."/>
            <person name="Palaniappan K."/>
            <person name="Land M."/>
            <person name="Chang Y.J."/>
            <person name="Jeffries C.D."/>
            <person name="Brambilla E.M."/>
            <person name="Rohde M."/>
            <person name="Spring S."/>
            <person name="Detter J.C."/>
            <person name="Woyke T."/>
            <person name="Bristow J."/>
            <person name="Eisen J.A."/>
            <person name="Markowitz V."/>
            <person name="Hugenholtz P."/>
            <person name="Kyrpides N.C."/>
            <person name="Klenk H.P."/>
        </authorList>
    </citation>
    <scope>NUCLEOTIDE SEQUENCE [LARGE SCALE GENOMIC DNA]</scope>
    <source>
        <strain evidence="21">ATCC BAA-1197 / DSM 17291 / Cas60314</strain>
    </source>
</reference>
<keyword evidence="7 16" id="KW-0479">Metal-binding</keyword>
<dbReference type="InterPro" id="IPR027417">
    <property type="entry name" value="P-loop_NTPase"/>
</dbReference>
<dbReference type="SMART" id="SM00382">
    <property type="entry name" value="AAA"/>
    <property type="match status" value="1"/>
</dbReference>
<organism evidence="20 21">
    <name type="scientific">Thermovirga lienii (strain ATCC BAA-1197 / DSM 17291 / Cas60314)</name>
    <dbReference type="NCBI Taxonomy" id="580340"/>
    <lineage>
        <taxon>Bacteria</taxon>
        <taxon>Thermotogati</taxon>
        <taxon>Synergistota</taxon>
        <taxon>Synergistia</taxon>
        <taxon>Synergistales</taxon>
        <taxon>Thermovirgaceae</taxon>
        <taxon>Thermovirga</taxon>
    </lineage>
</organism>
<dbReference type="PROSITE" id="PS00674">
    <property type="entry name" value="AAA"/>
    <property type="match status" value="1"/>
</dbReference>
<dbReference type="Gene3D" id="1.20.58.760">
    <property type="entry name" value="Peptidase M41"/>
    <property type="match status" value="1"/>
</dbReference>
<dbReference type="InterPro" id="IPR000642">
    <property type="entry name" value="Peptidase_M41"/>
</dbReference>
<feature type="binding site" evidence="16">
    <location>
        <position position="418"/>
    </location>
    <ligand>
        <name>Zn(2+)</name>
        <dbReference type="ChEBI" id="CHEBI:29105"/>
        <note>catalytic</note>
    </ligand>
</feature>
<evidence type="ECO:0000313" key="21">
    <source>
        <dbReference type="Proteomes" id="UP000005868"/>
    </source>
</evidence>
<gene>
    <name evidence="16" type="primary">ftsH</name>
    <name evidence="20" type="ordered locus">Tlie_0942</name>
</gene>
<keyword evidence="4 16" id="KW-0997">Cell inner membrane</keyword>
<dbReference type="FunFam" id="1.20.58.760:FF:000001">
    <property type="entry name" value="ATP-dependent zinc metalloprotease FtsH"/>
    <property type="match status" value="1"/>
</dbReference>
<evidence type="ECO:0000256" key="3">
    <source>
        <dbReference type="ARBA" id="ARBA00022475"/>
    </source>
</evidence>
<evidence type="ECO:0000256" key="6">
    <source>
        <dbReference type="ARBA" id="ARBA00022692"/>
    </source>
</evidence>
<evidence type="ECO:0000256" key="14">
    <source>
        <dbReference type="ARBA" id="ARBA00023136"/>
    </source>
</evidence>
<evidence type="ECO:0000256" key="7">
    <source>
        <dbReference type="ARBA" id="ARBA00022723"/>
    </source>
</evidence>
<dbReference type="GO" id="GO:0004222">
    <property type="term" value="F:metalloendopeptidase activity"/>
    <property type="evidence" value="ECO:0007669"/>
    <property type="project" value="InterPro"/>
</dbReference>
<dbReference type="InterPro" id="IPR003959">
    <property type="entry name" value="ATPase_AAA_core"/>
</dbReference>
<comment type="subcellular location">
    <subcellularLocation>
        <location evidence="16">Cell inner membrane</location>
        <topology evidence="16">Multi-pass membrane protein</topology>
        <orientation evidence="16">Cytoplasmic side</orientation>
    </subcellularLocation>
    <subcellularLocation>
        <location evidence="1">Membrane</location>
    </subcellularLocation>
</comment>
<dbReference type="eggNOG" id="COG0465">
    <property type="taxonomic scope" value="Bacteria"/>
</dbReference>
<dbReference type="GO" id="GO:0006508">
    <property type="term" value="P:proteolysis"/>
    <property type="evidence" value="ECO:0007669"/>
    <property type="project" value="UniProtKB-KW"/>
</dbReference>
<keyword evidence="10 16" id="KW-0862">Zinc</keyword>
<evidence type="ECO:0000256" key="15">
    <source>
        <dbReference type="ARBA" id="ARBA00061570"/>
    </source>
</evidence>
<comment type="cofactor">
    <cofactor evidence="16">
        <name>Zn(2+)</name>
        <dbReference type="ChEBI" id="CHEBI:29105"/>
    </cofactor>
    <text evidence="16">Binds 1 zinc ion per subunit.</text>
</comment>
<dbReference type="FunFam" id="1.10.8.60:FF:000001">
    <property type="entry name" value="ATP-dependent zinc metalloprotease FtsH"/>
    <property type="match status" value="1"/>
</dbReference>
<dbReference type="NCBIfam" id="TIGR01241">
    <property type="entry name" value="FtsH_fam"/>
    <property type="match status" value="1"/>
</dbReference>
<feature type="binding site" evidence="16">
    <location>
        <begin position="196"/>
        <end position="203"/>
    </location>
    <ligand>
        <name>ATP</name>
        <dbReference type="ChEBI" id="CHEBI:30616"/>
    </ligand>
</feature>
<comment type="similarity">
    <text evidence="15 16">In the central section; belongs to the AAA ATPase family.</text>
</comment>
<keyword evidence="5 16" id="KW-0645">Protease</keyword>
<evidence type="ECO:0000256" key="2">
    <source>
        <dbReference type="ARBA" id="ARBA00010044"/>
    </source>
</evidence>
<comment type="function">
    <text evidence="16">Acts as a processive, ATP-dependent zinc metallopeptidase for both cytoplasmic and membrane proteins. Plays a role in the quality control of integral membrane proteins.</text>
</comment>
<keyword evidence="11 16" id="KW-0067">ATP-binding</keyword>
<keyword evidence="6 16" id="KW-0812">Transmembrane</keyword>
<dbReference type="GO" id="GO:0030163">
    <property type="term" value="P:protein catabolic process"/>
    <property type="evidence" value="ECO:0007669"/>
    <property type="project" value="UniProtKB-UniRule"/>
</dbReference>
<keyword evidence="14 16" id="KW-0472">Membrane</keyword>
<dbReference type="GO" id="GO:0008270">
    <property type="term" value="F:zinc ion binding"/>
    <property type="evidence" value="ECO:0007669"/>
    <property type="project" value="UniProtKB-UniRule"/>
</dbReference>
<evidence type="ECO:0000256" key="8">
    <source>
        <dbReference type="ARBA" id="ARBA00022741"/>
    </source>
</evidence>
<feature type="transmembrane region" description="Helical" evidence="16">
    <location>
        <begin position="7"/>
        <end position="26"/>
    </location>
</feature>
<evidence type="ECO:0000256" key="12">
    <source>
        <dbReference type="ARBA" id="ARBA00022989"/>
    </source>
</evidence>
<dbReference type="HOGENOM" id="CLU_000688_16_2_0"/>
<evidence type="ECO:0000313" key="20">
    <source>
        <dbReference type="EMBL" id="AER66675.1"/>
    </source>
</evidence>
<evidence type="ECO:0000256" key="18">
    <source>
        <dbReference type="SAM" id="MobiDB-lite"/>
    </source>
</evidence>
<dbReference type="InterPro" id="IPR037219">
    <property type="entry name" value="Peptidase_M41-like"/>
</dbReference>
<feature type="transmembrane region" description="Helical" evidence="16">
    <location>
        <begin position="103"/>
        <end position="126"/>
    </location>
</feature>
<dbReference type="Gene3D" id="3.30.720.210">
    <property type="match status" value="1"/>
</dbReference>
<sequence length="624" mass="69147">MGRMAKNLGLYLVLIVLVVSLVNLFLSPTHAPSEYEPISYSEFLSAFRSGQIESAEIDGNTIRGERLDGRKYTTIGVGVGELAKEMADKGVDVKVLPPQQAPWWASMMTSLFPTLLLIGAWIFILYHMQGGGNRVMGFAKSKAKLYLDNRPKVTFADVAGCDESKEELAEVVEYLKDPSKFSKLGAKIPKGVLLLGPPGSGKTLLARACSGEADVPFFSISGSDFVEMFVGVGAARVRDMFEQARKYQPCIVFIDEIDAVGRHRGAGLGGGHDEREQTLNQLLVEMDGFDENSGIILIAATNRPDILDPALLRPGRFDRQIVVDRPDLKGREAILRVHVKKVKLDDDVDLAVIARRTPGFVGADLANLVNEAALLAARQGKDKIGMAEFEEAIDRVIAGPERRSRLISEREKEIIAYHEVGHALVAKLIPGCDPVHKVSIIPRGHRALGYTLQLPEEDRFLMSKKELLNRISVLLGGRVAEELHFDDVTTGAQNDLERATQIARQMVTEFGMSDRLGPVTLGKKHHEVFLGRDIMEDRNYSDEVAYAIDQEVRRIIDECYEQVKNLLEQHRAVHVKVAKVLLEEEVIEGPRLDEILKENLVEEEAGTLSEETNSRGLEEANQEI</sequence>
<dbReference type="InterPro" id="IPR041569">
    <property type="entry name" value="AAA_lid_3"/>
</dbReference>
<dbReference type="InterPro" id="IPR003960">
    <property type="entry name" value="ATPase_AAA_CS"/>
</dbReference>
<name>G7V9X5_THELD</name>
<evidence type="ECO:0000256" key="9">
    <source>
        <dbReference type="ARBA" id="ARBA00022801"/>
    </source>
</evidence>
<evidence type="ECO:0000256" key="13">
    <source>
        <dbReference type="ARBA" id="ARBA00023049"/>
    </source>
</evidence>
<dbReference type="Pfam" id="PF17862">
    <property type="entry name" value="AAA_lid_3"/>
    <property type="match status" value="1"/>
</dbReference>
<keyword evidence="9 16" id="KW-0378">Hydrolase</keyword>
<dbReference type="MEROPS" id="M41.021"/>
<keyword evidence="13 16" id="KW-0482">Metalloprotease</keyword>
<feature type="region of interest" description="Disordered" evidence="18">
    <location>
        <begin position="603"/>
        <end position="624"/>
    </location>
</feature>
<dbReference type="SUPFAM" id="SSF52540">
    <property type="entry name" value="P-loop containing nucleoside triphosphate hydrolases"/>
    <property type="match status" value="1"/>
</dbReference>
<dbReference type="KEGG" id="tli:Tlie_0942"/>
<feature type="domain" description="AAA+ ATPase" evidence="19">
    <location>
        <begin position="188"/>
        <end position="327"/>
    </location>
</feature>
<evidence type="ECO:0000256" key="11">
    <source>
        <dbReference type="ARBA" id="ARBA00022840"/>
    </source>
</evidence>
<dbReference type="GO" id="GO:0004176">
    <property type="term" value="F:ATP-dependent peptidase activity"/>
    <property type="evidence" value="ECO:0007669"/>
    <property type="project" value="InterPro"/>
</dbReference>
<keyword evidence="12 16" id="KW-1133">Transmembrane helix</keyword>
<dbReference type="Pfam" id="PF01434">
    <property type="entry name" value="Peptidase_M41"/>
    <property type="match status" value="1"/>
</dbReference>
<reference evidence="21" key="1">
    <citation type="submission" date="2011-10" db="EMBL/GenBank/DDBJ databases">
        <title>The complete genome of chromosome of Thermovirga lienii DSM 17291.</title>
        <authorList>
            <consortium name="US DOE Joint Genome Institute (JGI-PGF)"/>
            <person name="Lucas S."/>
            <person name="Copeland A."/>
            <person name="Lapidus A."/>
            <person name="Glavina del Rio T."/>
            <person name="Dalin E."/>
            <person name="Tice H."/>
            <person name="Bruce D."/>
            <person name="Goodwin L."/>
            <person name="Pitluck S."/>
            <person name="Peters L."/>
            <person name="Mikhailova N."/>
            <person name="Saunders E."/>
            <person name="Kyrpides N."/>
            <person name="Mavromatis K."/>
            <person name="Ivanova N."/>
            <person name="Last F.I."/>
            <person name="Brettin T."/>
            <person name="Detter J.C."/>
            <person name="Han C."/>
            <person name="Larimer F."/>
            <person name="Land M."/>
            <person name="Hauser L."/>
            <person name="Markowitz V."/>
            <person name="Cheng J.-F."/>
            <person name="Hugenholtz P."/>
            <person name="Woyke T."/>
            <person name="Wu D."/>
            <person name="Spring S."/>
            <person name="Schroeder M."/>
            <person name="Brambilla E.-M."/>
            <person name="Klenk H.-P."/>
            <person name="Eisen J.A."/>
        </authorList>
    </citation>
    <scope>NUCLEOTIDE SEQUENCE [LARGE SCALE GENOMIC DNA]</scope>
    <source>
        <strain evidence="21">ATCC BAA-1197 / DSM 17291 / Cas60314</strain>
    </source>
</reference>
<feature type="active site" evidence="16">
    <location>
        <position position="419"/>
    </location>
</feature>
<accession>G7V9X5</accession>
<keyword evidence="21" id="KW-1185">Reference proteome</keyword>
<dbReference type="Pfam" id="PF00004">
    <property type="entry name" value="AAA"/>
    <property type="match status" value="1"/>
</dbReference>
<dbReference type="Pfam" id="PF06480">
    <property type="entry name" value="FtsH_ext"/>
    <property type="match status" value="1"/>
</dbReference>
<comment type="similarity">
    <text evidence="2 16">In the C-terminal section; belongs to the peptidase M41 family.</text>
</comment>
<comment type="subunit">
    <text evidence="16">Homohexamer.</text>
</comment>
<dbReference type="GO" id="GO:0016887">
    <property type="term" value="F:ATP hydrolysis activity"/>
    <property type="evidence" value="ECO:0007669"/>
    <property type="project" value="UniProtKB-UniRule"/>
</dbReference>
<dbReference type="AlphaFoldDB" id="G7V9X5"/>
<evidence type="ECO:0000259" key="19">
    <source>
        <dbReference type="SMART" id="SM00382"/>
    </source>
</evidence>
<dbReference type="PANTHER" id="PTHR23076">
    <property type="entry name" value="METALLOPROTEASE M41 FTSH"/>
    <property type="match status" value="1"/>
</dbReference>
<dbReference type="GO" id="GO:0005886">
    <property type="term" value="C:plasma membrane"/>
    <property type="evidence" value="ECO:0007669"/>
    <property type="project" value="UniProtKB-SubCell"/>
</dbReference>
<dbReference type="Gene3D" id="1.10.8.60">
    <property type="match status" value="1"/>
</dbReference>
<dbReference type="InterPro" id="IPR011546">
    <property type="entry name" value="Pept_M41_FtsH_extracell"/>
</dbReference>
<evidence type="ECO:0000256" key="16">
    <source>
        <dbReference type="HAMAP-Rule" id="MF_01458"/>
    </source>
</evidence>
<dbReference type="InterPro" id="IPR005936">
    <property type="entry name" value="FtsH"/>
</dbReference>
<evidence type="ECO:0000256" key="4">
    <source>
        <dbReference type="ARBA" id="ARBA00022519"/>
    </source>
</evidence>
<evidence type="ECO:0000256" key="10">
    <source>
        <dbReference type="ARBA" id="ARBA00022833"/>
    </source>
</evidence>
<dbReference type="SUPFAM" id="SSF140990">
    <property type="entry name" value="FtsH protease domain-like"/>
    <property type="match status" value="1"/>
</dbReference>
<dbReference type="CDD" id="cd19501">
    <property type="entry name" value="RecA-like_FtsH"/>
    <property type="match status" value="1"/>
</dbReference>
<dbReference type="EC" id="3.4.24.-" evidence="16"/>
<evidence type="ECO:0000256" key="5">
    <source>
        <dbReference type="ARBA" id="ARBA00022670"/>
    </source>
</evidence>
<dbReference type="Gene3D" id="3.40.50.300">
    <property type="entry name" value="P-loop containing nucleotide triphosphate hydrolases"/>
    <property type="match status" value="1"/>
</dbReference>
<feature type="binding site" evidence="16">
    <location>
        <position position="422"/>
    </location>
    <ligand>
        <name>Zn(2+)</name>
        <dbReference type="ChEBI" id="CHEBI:29105"/>
        <note>catalytic</note>
    </ligand>
</feature>
<comment type="similarity">
    <text evidence="17">Belongs to the AAA ATPase family.</text>
</comment>
<dbReference type="Proteomes" id="UP000005868">
    <property type="component" value="Chromosome"/>
</dbReference>
<evidence type="ECO:0000256" key="17">
    <source>
        <dbReference type="RuleBase" id="RU003651"/>
    </source>
</evidence>
<dbReference type="STRING" id="580340.Tlie_0942"/>
<protein>
    <recommendedName>
        <fullName evidence="16">ATP-dependent zinc metalloprotease FtsH</fullName>
        <ecNumber evidence="16">3.4.24.-</ecNumber>
    </recommendedName>
</protein>
<dbReference type="PANTHER" id="PTHR23076:SF97">
    <property type="entry name" value="ATP-DEPENDENT ZINC METALLOPROTEASE YME1L1"/>
    <property type="match status" value="1"/>
</dbReference>
<evidence type="ECO:0000256" key="1">
    <source>
        <dbReference type="ARBA" id="ARBA00004370"/>
    </source>
</evidence>
<keyword evidence="3 16" id="KW-1003">Cell membrane</keyword>
<dbReference type="FunFam" id="3.40.50.300:FF:000001">
    <property type="entry name" value="ATP-dependent zinc metalloprotease FtsH"/>
    <property type="match status" value="1"/>
</dbReference>
<feature type="binding site" evidence="16">
    <location>
        <position position="495"/>
    </location>
    <ligand>
        <name>Zn(2+)</name>
        <dbReference type="ChEBI" id="CHEBI:29105"/>
        <note>catalytic</note>
    </ligand>
</feature>
<dbReference type="InterPro" id="IPR003593">
    <property type="entry name" value="AAA+_ATPase"/>
</dbReference>
<dbReference type="EMBL" id="CP003096">
    <property type="protein sequence ID" value="AER66675.1"/>
    <property type="molecule type" value="Genomic_DNA"/>
</dbReference>
<dbReference type="OrthoDB" id="9809379at2"/>
<proteinExistence type="inferred from homology"/>
<dbReference type="GO" id="GO:0005524">
    <property type="term" value="F:ATP binding"/>
    <property type="evidence" value="ECO:0007669"/>
    <property type="project" value="UniProtKB-UniRule"/>
</dbReference>
<keyword evidence="8 16" id="KW-0547">Nucleotide-binding</keyword>
<dbReference type="HAMAP" id="MF_01458">
    <property type="entry name" value="FtsH"/>
    <property type="match status" value="1"/>
</dbReference>